<protein>
    <submittedName>
        <fullName evidence="1">Uncharacterized protein</fullName>
    </submittedName>
</protein>
<organism evidence="1 2">
    <name type="scientific">Portunus trituberculatus</name>
    <name type="common">Swimming crab</name>
    <name type="synonym">Neptunus trituberculatus</name>
    <dbReference type="NCBI Taxonomy" id="210409"/>
    <lineage>
        <taxon>Eukaryota</taxon>
        <taxon>Metazoa</taxon>
        <taxon>Ecdysozoa</taxon>
        <taxon>Arthropoda</taxon>
        <taxon>Crustacea</taxon>
        <taxon>Multicrustacea</taxon>
        <taxon>Malacostraca</taxon>
        <taxon>Eumalacostraca</taxon>
        <taxon>Eucarida</taxon>
        <taxon>Decapoda</taxon>
        <taxon>Pleocyemata</taxon>
        <taxon>Brachyura</taxon>
        <taxon>Eubrachyura</taxon>
        <taxon>Portunoidea</taxon>
        <taxon>Portunidae</taxon>
        <taxon>Portuninae</taxon>
        <taxon>Portunus</taxon>
    </lineage>
</organism>
<sequence>MSPVVRGKASDSRAHASATCTSSGWACFTYSWSSLSRSASTKWSRANTHHVLGGCRISTADQSFQVLSQLGKRLAHGPHSCLKACPVYFCLLVVAKPLLKCSHHTSVGCSLYWG</sequence>
<name>A0A5B7JJ75_PORTR</name>
<dbReference type="EMBL" id="VSRR010093460">
    <property type="protein sequence ID" value="MPC93068.1"/>
    <property type="molecule type" value="Genomic_DNA"/>
</dbReference>
<gene>
    <name evidence="1" type="ORF">E2C01_088184</name>
</gene>
<evidence type="ECO:0000313" key="1">
    <source>
        <dbReference type="EMBL" id="MPC93068.1"/>
    </source>
</evidence>
<dbReference type="AlphaFoldDB" id="A0A5B7JJ75"/>
<reference evidence="1 2" key="1">
    <citation type="submission" date="2019-05" db="EMBL/GenBank/DDBJ databases">
        <title>Another draft genome of Portunus trituberculatus and its Hox gene families provides insights of decapod evolution.</title>
        <authorList>
            <person name="Jeong J.-H."/>
            <person name="Song I."/>
            <person name="Kim S."/>
            <person name="Choi T."/>
            <person name="Kim D."/>
            <person name="Ryu S."/>
            <person name="Kim W."/>
        </authorList>
    </citation>
    <scope>NUCLEOTIDE SEQUENCE [LARGE SCALE GENOMIC DNA]</scope>
    <source>
        <tissue evidence="1">Muscle</tissue>
    </source>
</reference>
<proteinExistence type="predicted"/>
<evidence type="ECO:0000313" key="2">
    <source>
        <dbReference type="Proteomes" id="UP000324222"/>
    </source>
</evidence>
<accession>A0A5B7JJ75</accession>
<keyword evidence="2" id="KW-1185">Reference proteome</keyword>
<dbReference type="Proteomes" id="UP000324222">
    <property type="component" value="Unassembled WGS sequence"/>
</dbReference>
<comment type="caution">
    <text evidence="1">The sequence shown here is derived from an EMBL/GenBank/DDBJ whole genome shotgun (WGS) entry which is preliminary data.</text>
</comment>